<protein>
    <submittedName>
        <fullName evidence="12">Cytochrome c552</fullName>
    </submittedName>
</protein>
<gene>
    <name evidence="12" type="primary">cyc1</name>
    <name evidence="12" type="ORF">NCTC11009_00927</name>
</gene>
<evidence type="ECO:0000313" key="12">
    <source>
        <dbReference type="EMBL" id="SPY07715.1"/>
    </source>
</evidence>
<evidence type="ECO:0000256" key="9">
    <source>
        <dbReference type="PIRSR" id="PIRSR000005-2"/>
    </source>
</evidence>
<evidence type="ECO:0000256" key="10">
    <source>
        <dbReference type="SAM" id="SignalP"/>
    </source>
</evidence>
<keyword evidence="5" id="KW-0574">Periplasm</keyword>
<feature type="binding site" description="covalent" evidence="8">
    <location>
        <position position="148"/>
    </location>
    <ligand>
        <name>heme c</name>
        <dbReference type="ChEBI" id="CHEBI:61717"/>
        <label>2</label>
    </ligand>
</feature>
<dbReference type="PIRSF" id="PIRSF000005">
    <property type="entry name" value="Cytochrome_c4"/>
    <property type="match status" value="1"/>
</dbReference>
<comment type="subcellular location">
    <subcellularLocation>
        <location evidence="1">Periplasm</location>
    </subcellularLocation>
</comment>
<dbReference type="SUPFAM" id="SSF46626">
    <property type="entry name" value="Cytochrome c"/>
    <property type="match status" value="2"/>
</dbReference>
<feature type="binding site" description="axial binding residue" evidence="9">
    <location>
        <position position="90"/>
    </location>
    <ligand>
        <name>heme c</name>
        <dbReference type="ChEBI" id="CHEBI:61717"/>
        <label>1</label>
    </ligand>
    <ligandPart>
        <name>Fe</name>
        <dbReference type="ChEBI" id="CHEBI:18248"/>
    </ligandPart>
</feature>
<name>A0A2X1WLP0_9BURK</name>
<keyword evidence="10" id="KW-0732">Signal</keyword>
<dbReference type="InterPro" id="IPR050597">
    <property type="entry name" value="Cytochrome_c_Oxidase_Subunit"/>
</dbReference>
<evidence type="ECO:0000256" key="2">
    <source>
        <dbReference type="ARBA" id="ARBA00022448"/>
    </source>
</evidence>
<dbReference type="GO" id="GO:0009055">
    <property type="term" value="F:electron transfer activity"/>
    <property type="evidence" value="ECO:0007669"/>
    <property type="project" value="InterPro"/>
</dbReference>
<dbReference type="Gene3D" id="1.10.760.10">
    <property type="entry name" value="Cytochrome c-like domain"/>
    <property type="match status" value="2"/>
</dbReference>
<dbReference type="GO" id="GO:0042597">
    <property type="term" value="C:periplasmic space"/>
    <property type="evidence" value="ECO:0007669"/>
    <property type="project" value="UniProtKB-SubCell"/>
</dbReference>
<feature type="binding site" description="covalent" evidence="8">
    <location>
        <position position="46"/>
    </location>
    <ligand>
        <name>heme c</name>
        <dbReference type="ChEBI" id="CHEBI:61717"/>
        <label>1</label>
    </ligand>
</feature>
<dbReference type="InterPro" id="IPR036909">
    <property type="entry name" value="Cyt_c-like_dom_sf"/>
</dbReference>
<evidence type="ECO:0000256" key="5">
    <source>
        <dbReference type="ARBA" id="ARBA00022764"/>
    </source>
</evidence>
<feature type="binding site" description="covalent" evidence="8">
    <location>
        <position position="43"/>
    </location>
    <ligand>
        <name>heme c</name>
        <dbReference type="ChEBI" id="CHEBI:61717"/>
        <label>1</label>
    </ligand>
</feature>
<feature type="binding site" description="axial binding residue" evidence="9">
    <location>
        <position position="47"/>
    </location>
    <ligand>
        <name>heme c</name>
        <dbReference type="ChEBI" id="CHEBI:61717"/>
        <label>1</label>
    </ligand>
    <ligandPart>
        <name>Fe</name>
        <dbReference type="ChEBI" id="CHEBI:18248"/>
    </ligandPart>
</feature>
<feature type="binding site" description="axial binding residue" evidence="9">
    <location>
        <position position="194"/>
    </location>
    <ligand>
        <name>heme c</name>
        <dbReference type="ChEBI" id="CHEBI:61717"/>
        <label>2</label>
    </ligand>
    <ligandPart>
        <name>Fe</name>
        <dbReference type="ChEBI" id="CHEBI:18248"/>
    </ligandPart>
</feature>
<dbReference type="EMBL" id="UATH01000001">
    <property type="protein sequence ID" value="SPY07715.1"/>
    <property type="molecule type" value="Genomic_DNA"/>
</dbReference>
<dbReference type="PROSITE" id="PS51007">
    <property type="entry name" value="CYTC"/>
    <property type="match status" value="2"/>
</dbReference>
<accession>A0A2X1WLP0</accession>
<keyword evidence="6" id="KW-0249">Electron transport</keyword>
<organism evidence="12 13">
    <name type="scientific">Oligella urethralis</name>
    <dbReference type="NCBI Taxonomy" id="90245"/>
    <lineage>
        <taxon>Bacteria</taxon>
        <taxon>Pseudomonadati</taxon>
        <taxon>Pseudomonadota</taxon>
        <taxon>Betaproteobacteria</taxon>
        <taxon>Burkholderiales</taxon>
        <taxon>Alcaligenaceae</taxon>
        <taxon>Oligella</taxon>
    </lineage>
</organism>
<dbReference type="PANTHER" id="PTHR33751:SF9">
    <property type="entry name" value="CYTOCHROME C4"/>
    <property type="match status" value="1"/>
</dbReference>
<feature type="signal peptide" evidence="10">
    <location>
        <begin position="1"/>
        <end position="26"/>
    </location>
</feature>
<dbReference type="InterPro" id="IPR024167">
    <property type="entry name" value="Cytochrome_c4-like"/>
</dbReference>
<feature type="domain" description="Cytochrome c" evidence="11">
    <location>
        <begin position="127"/>
        <end position="217"/>
    </location>
</feature>
<reference evidence="12 13" key="1">
    <citation type="submission" date="2018-06" db="EMBL/GenBank/DDBJ databases">
        <authorList>
            <consortium name="Pathogen Informatics"/>
            <person name="Doyle S."/>
        </authorList>
    </citation>
    <scope>NUCLEOTIDE SEQUENCE [LARGE SCALE GENOMIC DNA]</scope>
    <source>
        <strain evidence="12 13">NCTC11009</strain>
    </source>
</reference>
<dbReference type="AlphaFoldDB" id="A0A2X1WLP0"/>
<proteinExistence type="predicted"/>
<keyword evidence="7 9" id="KW-0408">Iron</keyword>
<sequence length="224" mass="24474">MMFRSRKMAKALLMTGALAISSVATAQVDQAVLDRGKEVSALCVACHMESGAGSSIPGVEYRPRLTGLDAGYIQHQVESYKNGTRVNVSMKPFADLLTEQQLHDVAHYYASLPAVKAEDFKVEASEETLALGEKLVYHGDWNRYIPACVACHGVDAYGIGNTFPNINGQNPAYVKKAINDWKEDSRTNDPLHLMSRVAKRLTEADIDAVAAYLASQPAAKEEKK</sequence>
<feature type="chain" id="PRO_5015926633" evidence="10">
    <location>
        <begin position="27"/>
        <end position="224"/>
    </location>
</feature>
<evidence type="ECO:0000313" key="13">
    <source>
        <dbReference type="Proteomes" id="UP000250242"/>
    </source>
</evidence>
<dbReference type="Proteomes" id="UP000250242">
    <property type="component" value="Unassembled WGS sequence"/>
</dbReference>
<feature type="binding site" description="covalent" evidence="8">
    <location>
        <position position="151"/>
    </location>
    <ligand>
        <name>heme c</name>
        <dbReference type="ChEBI" id="CHEBI:61717"/>
        <label>2</label>
    </ligand>
</feature>
<dbReference type="PANTHER" id="PTHR33751">
    <property type="entry name" value="CBB3-TYPE CYTOCHROME C OXIDASE SUBUNIT FIXP"/>
    <property type="match status" value="1"/>
</dbReference>
<evidence type="ECO:0000256" key="3">
    <source>
        <dbReference type="ARBA" id="ARBA00022617"/>
    </source>
</evidence>
<evidence type="ECO:0000256" key="1">
    <source>
        <dbReference type="ARBA" id="ARBA00004418"/>
    </source>
</evidence>
<evidence type="ECO:0000256" key="7">
    <source>
        <dbReference type="ARBA" id="ARBA00023004"/>
    </source>
</evidence>
<evidence type="ECO:0000259" key="11">
    <source>
        <dbReference type="PROSITE" id="PS51007"/>
    </source>
</evidence>
<keyword evidence="3 8" id="KW-0349">Heme</keyword>
<feature type="domain" description="Cytochrome c" evidence="11">
    <location>
        <begin position="31"/>
        <end position="113"/>
    </location>
</feature>
<evidence type="ECO:0000256" key="8">
    <source>
        <dbReference type="PIRSR" id="PIRSR000005-1"/>
    </source>
</evidence>
<evidence type="ECO:0000256" key="4">
    <source>
        <dbReference type="ARBA" id="ARBA00022723"/>
    </source>
</evidence>
<keyword evidence="2" id="KW-0813">Transport</keyword>
<dbReference type="RefSeq" id="WP_225792229.1">
    <property type="nucleotide sequence ID" value="NZ_CP027417.1"/>
</dbReference>
<dbReference type="Pfam" id="PF00034">
    <property type="entry name" value="Cytochrom_C"/>
    <property type="match status" value="2"/>
</dbReference>
<evidence type="ECO:0000256" key="6">
    <source>
        <dbReference type="ARBA" id="ARBA00022982"/>
    </source>
</evidence>
<dbReference type="InterPro" id="IPR009056">
    <property type="entry name" value="Cyt_c-like_dom"/>
</dbReference>
<dbReference type="GO" id="GO:0020037">
    <property type="term" value="F:heme binding"/>
    <property type="evidence" value="ECO:0007669"/>
    <property type="project" value="InterPro"/>
</dbReference>
<dbReference type="GO" id="GO:0005506">
    <property type="term" value="F:iron ion binding"/>
    <property type="evidence" value="ECO:0007669"/>
    <property type="project" value="InterPro"/>
</dbReference>
<feature type="binding site" description="axial binding residue" evidence="9">
    <location>
        <position position="152"/>
    </location>
    <ligand>
        <name>heme c</name>
        <dbReference type="ChEBI" id="CHEBI:61717"/>
        <label>2</label>
    </ligand>
    <ligandPart>
        <name>Fe</name>
        <dbReference type="ChEBI" id="CHEBI:18248"/>
    </ligandPart>
</feature>
<comment type="PTM">
    <text evidence="8">Binds 2 heme c groups covalently per subunit.</text>
</comment>
<keyword evidence="4 9" id="KW-0479">Metal-binding</keyword>